<dbReference type="InterPro" id="IPR027815">
    <property type="entry name" value="CSC1/OSCA1-like_cyt"/>
</dbReference>
<feature type="region of interest" description="Disordered" evidence="2">
    <location>
        <begin position="918"/>
        <end position="972"/>
    </location>
</feature>
<reference evidence="8" key="1">
    <citation type="submission" date="2020-01" db="EMBL/GenBank/DDBJ databases">
        <authorList>
            <consortium name="DOE Joint Genome Institute"/>
            <person name="Haridas S."/>
            <person name="Albert R."/>
            <person name="Binder M."/>
            <person name="Bloem J."/>
            <person name="Labutti K."/>
            <person name="Salamov A."/>
            <person name="Andreopoulos B."/>
            <person name="Baker S.E."/>
            <person name="Barry K."/>
            <person name="Bills G."/>
            <person name="Bluhm B.H."/>
            <person name="Cannon C."/>
            <person name="Castanera R."/>
            <person name="Culley D.E."/>
            <person name="Daum C."/>
            <person name="Ezra D."/>
            <person name="Gonzalez J.B."/>
            <person name="Henrissat B."/>
            <person name="Kuo A."/>
            <person name="Liang C."/>
            <person name="Lipzen A."/>
            <person name="Lutzoni F."/>
            <person name="Magnuson J."/>
            <person name="Mondo S."/>
            <person name="Nolan M."/>
            <person name="Ohm R."/>
            <person name="Pangilinan J."/>
            <person name="Park H.-J."/>
            <person name="Ramirez L."/>
            <person name="Alfaro M."/>
            <person name="Sun H."/>
            <person name="Tritt A."/>
            <person name="Yoshinaga Y."/>
            <person name="Zwiers L.-H."/>
            <person name="Turgeon B.G."/>
            <person name="Goodwin S.B."/>
            <person name="Spatafora J.W."/>
            <person name="Crous P.W."/>
            <person name="Grigoriev I.V."/>
        </authorList>
    </citation>
    <scope>NUCLEOTIDE SEQUENCE</scope>
    <source>
        <strain evidence="8">IPT5</strain>
    </source>
</reference>
<dbReference type="Pfam" id="PF14703">
    <property type="entry name" value="PHM7_cyt"/>
    <property type="match status" value="1"/>
</dbReference>
<keyword evidence="1" id="KW-0175">Coiled coil</keyword>
<dbReference type="OrthoDB" id="1076608at2759"/>
<evidence type="ECO:0000259" key="5">
    <source>
        <dbReference type="Pfam" id="PF12621"/>
    </source>
</evidence>
<feature type="transmembrane region" description="Helical" evidence="3">
    <location>
        <begin position="1325"/>
        <end position="1345"/>
    </location>
</feature>
<feature type="compositionally biased region" description="Basic and acidic residues" evidence="2">
    <location>
        <begin position="742"/>
        <end position="777"/>
    </location>
</feature>
<dbReference type="GO" id="GO:0016020">
    <property type="term" value="C:membrane"/>
    <property type="evidence" value="ECO:0007669"/>
    <property type="project" value="InterPro"/>
</dbReference>
<feature type="compositionally biased region" description="Basic and acidic residues" evidence="2">
    <location>
        <begin position="540"/>
        <end position="550"/>
    </location>
</feature>
<keyword evidence="3" id="KW-0812">Transmembrane</keyword>
<dbReference type="Pfam" id="PF02714">
    <property type="entry name" value="RSN1_7TM"/>
    <property type="match status" value="1"/>
</dbReference>
<gene>
    <name evidence="8" type="ORF">T440DRAFT_512962</name>
</gene>
<accession>A0A6A7BQM6</accession>
<feature type="transmembrane region" description="Helical" evidence="3">
    <location>
        <begin position="1764"/>
        <end position="1791"/>
    </location>
</feature>
<feature type="domain" description="CSC1/OSCA1-like N-terminal transmembrane" evidence="6">
    <location>
        <begin position="1197"/>
        <end position="1347"/>
    </location>
</feature>
<feature type="region of interest" description="Disordered" evidence="2">
    <location>
        <begin position="621"/>
        <end position="648"/>
    </location>
</feature>
<feature type="compositionally biased region" description="Basic and acidic residues" evidence="2">
    <location>
        <begin position="177"/>
        <end position="193"/>
    </location>
</feature>
<feature type="compositionally biased region" description="Polar residues" evidence="2">
    <location>
        <begin position="995"/>
        <end position="1009"/>
    </location>
</feature>
<dbReference type="InterPro" id="IPR038769">
    <property type="entry name" value="MTC4"/>
</dbReference>
<evidence type="ECO:0000256" key="3">
    <source>
        <dbReference type="SAM" id="Phobius"/>
    </source>
</evidence>
<feature type="region of interest" description="Disordered" evidence="2">
    <location>
        <begin position="798"/>
        <end position="821"/>
    </location>
</feature>
<feature type="region of interest" description="Disordered" evidence="2">
    <location>
        <begin position="891"/>
        <end position="910"/>
    </location>
</feature>
<feature type="transmembrane region" description="Helical" evidence="3">
    <location>
        <begin position="1812"/>
        <end position="1834"/>
    </location>
</feature>
<dbReference type="Pfam" id="PF13967">
    <property type="entry name" value="RSN1_TM"/>
    <property type="match status" value="1"/>
</dbReference>
<feature type="compositionally biased region" description="Low complexity" evidence="2">
    <location>
        <begin position="147"/>
        <end position="157"/>
    </location>
</feature>
<dbReference type="InterPro" id="IPR003864">
    <property type="entry name" value="CSC1/OSCA1-like_7TM"/>
</dbReference>
<feature type="transmembrane region" description="Helical" evidence="3">
    <location>
        <begin position="1655"/>
        <end position="1682"/>
    </location>
</feature>
<protein>
    <submittedName>
        <fullName evidence="8">DUF221-domain-containing protein</fullName>
    </submittedName>
</protein>
<feature type="region of interest" description="Disordered" evidence="2">
    <location>
        <begin position="501"/>
        <end position="607"/>
    </location>
</feature>
<dbReference type="Pfam" id="PF12621">
    <property type="entry name" value="PHM7_ext"/>
    <property type="match status" value="1"/>
</dbReference>
<feature type="domain" description="CSC1/OSCA1-like cytosolic" evidence="7">
    <location>
        <begin position="1370"/>
        <end position="1550"/>
    </location>
</feature>
<feature type="compositionally biased region" description="Basic and acidic residues" evidence="2">
    <location>
        <begin position="504"/>
        <end position="524"/>
    </location>
</feature>
<feature type="compositionally biased region" description="Basic and acidic residues" evidence="2">
    <location>
        <begin position="848"/>
        <end position="862"/>
    </location>
</feature>
<feature type="region of interest" description="Disordered" evidence="2">
    <location>
        <begin position="995"/>
        <end position="1016"/>
    </location>
</feature>
<keyword evidence="9" id="KW-1185">Reference proteome</keyword>
<evidence type="ECO:0000259" key="7">
    <source>
        <dbReference type="Pfam" id="PF14703"/>
    </source>
</evidence>
<dbReference type="Proteomes" id="UP000799423">
    <property type="component" value="Unassembled WGS sequence"/>
</dbReference>
<feature type="compositionally biased region" description="Basic and acidic residues" evidence="2">
    <location>
        <begin position="918"/>
        <end position="946"/>
    </location>
</feature>
<dbReference type="InterPro" id="IPR032880">
    <property type="entry name" value="CSC1/OSCA1-like_N"/>
</dbReference>
<feature type="compositionally biased region" description="Basic residues" evidence="2">
    <location>
        <begin position="567"/>
        <end position="577"/>
    </location>
</feature>
<feature type="compositionally biased region" description="Polar residues" evidence="2">
    <location>
        <begin position="17"/>
        <end position="26"/>
    </location>
</feature>
<organism evidence="8 9">
    <name type="scientific">Plenodomus tracheiphilus IPT5</name>
    <dbReference type="NCBI Taxonomy" id="1408161"/>
    <lineage>
        <taxon>Eukaryota</taxon>
        <taxon>Fungi</taxon>
        <taxon>Dikarya</taxon>
        <taxon>Ascomycota</taxon>
        <taxon>Pezizomycotina</taxon>
        <taxon>Dothideomycetes</taxon>
        <taxon>Pleosporomycetidae</taxon>
        <taxon>Pleosporales</taxon>
        <taxon>Pleosporineae</taxon>
        <taxon>Leptosphaeriaceae</taxon>
        <taxon>Plenodomus</taxon>
    </lineage>
</organism>
<feature type="coiled-coil region" evidence="1">
    <location>
        <begin position="1476"/>
        <end position="1503"/>
    </location>
</feature>
<feature type="region of interest" description="Disordered" evidence="2">
    <location>
        <begin position="245"/>
        <end position="302"/>
    </location>
</feature>
<feature type="transmembrane region" description="Helical" evidence="3">
    <location>
        <begin position="1564"/>
        <end position="1589"/>
    </location>
</feature>
<name>A0A6A7BQM6_9PLEO</name>
<keyword evidence="3" id="KW-0472">Membrane</keyword>
<feature type="compositionally biased region" description="Low complexity" evidence="2">
    <location>
        <begin position="38"/>
        <end position="55"/>
    </location>
</feature>
<dbReference type="PANTHER" id="PTHR38426">
    <property type="entry name" value="MAINTENANCE OF TELOMERE CAPPING PROTEIN 4"/>
    <property type="match status" value="1"/>
</dbReference>
<feature type="compositionally biased region" description="Polar residues" evidence="2">
    <location>
        <begin position="56"/>
        <end position="72"/>
    </location>
</feature>
<feature type="domain" description="10TM putative phosphate transporter extracellular tail" evidence="5">
    <location>
        <begin position="1929"/>
        <end position="2019"/>
    </location>
</feature>
<evidence type="ECO:0000256" key="2">
    <source>
        <dbReference type="SAM" id="MobiDB-lite"/>
    </source>
</evidence>
<feature type="compositionally biased region" description="Basic and acidic residues" evidence="2">
    <location>
        <begin position="633"/>
        <end position="648"/>
    </location>
</feature>
<feature type="region of interest" description="Disordered" evidence="2">
    <location>
        <begin position="1"/>
        <end position="223"/>
    </location>
</feature>
<feature type="domain" description="CSC1/OSCA1-like 7TM region" evidence="4">
    <location>
        <begin position="1565"/>
        <end position="1834"/>
    </location>
</feature>
<evidence type="ECO:0000313" key="9">
    <source>
        <dbReference type="Proteomes" id="UP000799423"/>
    </source>
</evidence>
<dbReference type="InterPro" id="IPR022257">
    <property type="entry name" value="PHM7_ext"/>
</dbReference>
<feature type="compositionally biased region" description="Polar residues" evidence="2">
    <location>
        <begin position="194"/>
        <end position="203"/>
    </location>
</feature>
<evidence type="ECO:0000259" key="6">
    <source>
        <dbReference type="Pfam" id="PF13967"/>
    </source>
</evidence>
<evidence type="ECO:0000256" key="1">
    <source>
        <dbReference type="SAM" id="Coils"/>
    </source>
</evidence>
<feature type="transmembrane region" description="Helical" evidence="3">
    <location>
        <begin position="1840"/>
        <end position="1859"/>
    </location>
</feature>
<feature type="compositionally biased region" description="Basic and acidic residues" evidence="2">
    <location>
        <begin position="124"/>
        <end position="143"/>
    </location>
</feature>
<evidence type="ECO:0000313" key="8">
    <source>
        <dbReference type="EMBL" id="KAF2856979.1"/>
    </source>
</evidence>
<sequence length="2035" mass="227224">MSAPSSDGRPSVDSEPSYASSQTLLPQYSGAPAENREGSSSSPRPSDGGSRPGTSVTYGAGSSESGSPLSRDSIQERDFARRKERVRGSGGFLLESNFPSNPRQRHEQGHRHGHAHRTQQAPAETERNKRSSRHLQDGDEERHARVRPSSRSSPLSRQMHMDGKSAARGGFSTDLQPGEHDKSNDPLRIDRTRNSAQALQQHTTQDREPSPNPAAQRLSIDPTQLVHMALNLSESRRRNISAGQMLAPQPRNASGAQREGSFSGYGAGSSLRQYLNEQRRASRNISPMGGGKGSPSRNMSMSMQRSGSMAFPASQTFNPSPATLARVEKARAYIELKIEYLRLLDYLPPLKPDANNPGNFTITSNNMPGSPHAQLTRVPSYAGKQFELGRAYNPLQYIRNRRSRARERRILDHSSAEFADIDEVRDWVDRVAQHSKLYGYRGDDAVQLPKLHADHAVAPEPVQPARPHKGWVFTPEELLADAHWLEQGDNKMLAENRHGRRIFPPREPRHQDLLQPRASKEFSDKRRRSWVDDVPGGHGTGDESDRGSERGRKRKLLTVLRADSPRGGKHSRRGSRLRNKDDSDSSGSESESGRRTSRLPGDPEHNIGPLALLLEQQAKQAQLQAPVITSPDTPDKWGRDDGDMLHNDATRQSLEVPRVANGSAIGKEHGHSKAPNQIRKIPTLSIDDTEPRSSLEDWDSTASNTPLHPKRFPHFGTDMSPPPSRAGSEHKKTKRSKLNIFHSHEHGDDQKYEMRPELADVDKNGRSRQTSEETYEDKNIGNSILAAPGAVRNLLTHRKNDSVSSLPSPDKLRRRETAEPHSAVTRFFKGAKHGGSKVGEFIFRRDRADDSDAETASDRGSLDLDTDASVHTRRNKRSRVNRVVTAGTINSVASDKNDRNHLDLPSFCPVNEGRFKDDVASDDEHHISRQTRERKNGRSPRVDRLQPPRMDLGTISGDSSTTSLSRTHSHGQDRINQMLSQPGSKMVALPATGLSKFQATDSGQRSSSRPKLDGKRHWSIADDDENVLHRKSSPNTITQADIARIRALFLCSGIKAKEINYRAHQKRSPPEFLRRAAGTANIKLFPIPTKEEHVLAARILVKELEASTRSLQSSLKSFRDTAIKELTSKISELHSTVDADLMTRILDSGDQALRITSEISGQGPLQVKQITDEIDRMLRARRRQMSWSSGPSSFAALAAAFIPTAAIAALNIIAFVIVRHRFPKIYFPRTYIGTIPEKDRTPCRKRSSGYWDWLHTMRTVPDKFVLYHVSLDSYLFLRFMRTLIFICVAGVAVTWPILGPVNWFGGGRSKELNRVSIGNVKKPELLYAHAIVAWVFFGFVMFTVARERLWLIGLRQAWNLSKTNAKRLSSRTVLYLAAPTAALDESNKQCFFGVDAVRIWPATKADKLQSLVDARNSLVEDLESAEMTLIQNISKEVKKNQNRNIKYDNLPKQMKKSLRPTHKEDKPVIGKDVDSIDYYRNQIKEKENEINAARESNESVDGHNGAAAVFVEFRSQVAAQRACQQVASSDILSLTPRYTGVKPNEVIWKNLNLHPTRRISQDGVAIALVIATILFWSIPVSLVGALSNIEYLAENVKFLGFLNKLPPSIMSLLSGLIPPILLSALARWVPKIFRNIFTTFGDATKTAIELRVLKWFFVFQVLQVFLVTTLSSGAAAVASQILTNPGSVPQLLAERLPSASNTYLTYFVVQALSNAPSNILNYSDVLFYIFYDRVFDNTPRKKYNSYIDLKGMAWGKLFPKYGNFVIIAIAYSCIAPLVLGFAAIGLVIFYWSYRYQFLFTNNPKIDSKGHAYTLALQQLLIGIYIAELCLFGLFSLRGATGPGIMMILLLFATAIFNYTTNRYFAPLEKFLPTDLALDSEDDDADEQAPLLSAAEEGESNALDHANSRIQTISSRTGLNPSTITPVARFAQPHVYASYTAMKEWLRDGDFDEDDEPEYKEEDVNKAYVNPAYTSGTPIVWLARDEVGVSANEVKENEGKGIKSTDRGAWVDGDGRVRWSVDDFEEVPIFKRGTKW</sequence>
<feature type="compositionally biased region" description="Basic residues" evidence="2">
    <location>
        <begin position="108"/>
        <end position="117"/>
    </location>
</feature>
<feature type="region of interest" description="Disordered" evidence="2">
    <location>
        <begin position="687"/>
        <end position="777"/>
    </location>
</feature>
<feature type="region of interest" description="Disordered" evidence="2">
    <location>
        <begin position="848"/>
        <end position="879"/>
    </location>
</feature>
<dbReference type="EMBL" id="MU006288">
    <property type="protein sequence ID" value="KAF2856979.1"/>
    <property type="molecule type" value="Genomic_DNA"/>
</dbReference>
<feature type="transmembrane region" description="Helical" evidence="3">
    <location>
        <begin position="1194"/>
        <end position="1218"/>
    </location>
</feature>
<feature type="compositionally biased region" description="Basic and acidic residues" evidence="2">
    <location>
        <begin position="810"/>
        <end position="819"/>
    </location>
</feature>
<feature type="transmembrane region" description="Helical" evidence="3">
    <location>
        <begin position="1609"/>
        <end position="1629"/>
    </location>
</feature>
<evidence type="ECO:0000259" key="4">
    <source>
        <dbReference type="Pfam" id="PF02714"/>
    </source>
</evidence>
<feature type="transmembrane region" description="Helical" evidence="3">
    <location>
        <begin position="1283"/>
        <end position="1305"/>
    </location>
</feature>
<dbReference type="PANTHER" id="PTHR38426:SF1">
    <property type="entry name" value="MAINTENANCE OF TELOMERE CAPPING PROTEIN 4"/>
    <property type="match status" value="1"/>
</dbReference>
<proteinExistence type="predicted"/>
<keyword evidence="3" id="KW-1133">Transmembrane helix</keyword>